<proteinExistence type="predicted"/>
<protein>
    <recommendedName>
        <fullName evidence="3">Sulfur reduction protein DsrS</fullName>
    </recommendedName>
</protein>
<dbReference type="eggNOG" id="ENOG502ZA3I">
    <property type="taxonomic scope" value="Bacteria"/>
</dbReference>
<accession>L0GUV4</accession>
<organism evidence="1 2">
    <name type="scientific">Thioflavicoccus mobilis 8321</name>
    <dbReference type="NCBI Taxonomy" id="765912"/>
    <lineage>
        <taxon>Bacteria</taxon>
        <taxon>Pseudomonadati</taxon>
        <taxon>Pseudomonadota</taxon>
        <taxon>Gammaproteobacteria</taxon>
        <taxon>Chromatiales</taxon>
        <taxon>Chromatiaceae</taxon>
        <taxon>Thioflavicoccus</taxon>
    </lineage>
</organism>
<name>L0GUV4_9GAMM</name>
<dbReference type="OrthoDB" id="9770072at2"/>
<dbReference type="Proteomes" id="UP000010816">
    <property type="component" value="Chromosome"/>
</dbReference>
<dbReference type="PATRIC" id="fig|765912.4.peg.1716"/>
<keyword evidence="2" id="KW-1185">Reference proteome</keyword>
<dbReference type="RefSeq" id="WP_015280664.1">
    <property type="nucleotide sequence ID" value="NC_019940.1"/>
</dbReference>
<evidence type="ECO:0008006" key="3">
    <source>
        <dbReference type="Google" id="ProtNLM"/>
    </source>
</evidence>
<evidence type="ECO:0000313" key="1">
    <source>
        <dbReference type="EMBL" id="AGA90523.1"/>
    </source>
</evidence>
<dbReference type="HOGENOM" id="CLU_735552_0_0_6"/>
<reference evidence="1 2" key="1">
    <citation type="submission" date="2011-09" db="EMBL/GenBank/DDBJ databases">
        <title>Complete sequence of chromosome of Thioflavicoccus mobilis 8321.</title>
        <authorList>
            <consortium name="US DOE Joint Genome Institute"/>
            <person name="Lucas S."/>
            <person name="Han J."/>
            <person name="Lapidus A."/>
            <person name="Cheng J.-F."/>
            <person name="Goodwin L."/>
            <person name="Pitluck S."/>
            <person name="Peters L."/>
            <person name="Ovchinnikova G."/>
            <person name="Lu M."/>
            <person name="Detter J.C."/>
            <person name="Han C."/>
            <person name="Tapia R."/>
            <person name="Land M."/>
            <person name="Hauser L."/>
            <person name="Kyrpides N."/>
            <person name="Ivanova N."/>
            <person name="Pagani I."/>
            <person name="Vogl K."/>
            <person name="Liu Z."/>
            <person name="Imhoff J."/>
            <person name="Thiel V."/>
            <person name="Frigaard N.-U."/>
            <person name="Bryant D."/>
            <person name="Woyke T."/>
        </authorList>
    </citation>
    <scope>NUCLEOTIDE SEQUENCE [LARGE SCALE GENOMIC DNA]</scope>
    <source>
        <strain evidence="1 2">8321</strain>
    </source>
</reference>
<dbReference type="AlphaFoldDB" id="L0GUV4"/>
<gene>
    <name evidence="1" type="ORF">Thimo_1749</name>
</gene>
<sequence>MDLNSEDTLKLNVLLASKPLAVRVDESKMSVHGLSEQGEKRIALNPNCRDEIYLRRVRELISGHVLGSPGGYPVYLRRWTRMGQTRDESLAQLLLLGEPEAVVAVVHALGLTPELARRAWWAMPSAENARRMLEREAVAGAPIGRELAAYLLEYLPFETEPADMIDSVRLVLQPGLIDDEARLSLWQRARQKTALLVGFMLGAPDALPEPVAERADLAELRSALEALAETGNAPAVLLLRILGGPGQTYLRACLRVMKKPPNQDVVNLFLDAVASYFGALRLPGDVEGDLAALQAAASELVDAPRAEPAVAALLERAPALREDLRAALVLSRLGYPVVRPVLGSTTAIGSLMRRKLEPVFGPLAAEIESLTRPAEV</sequence>
<dbReference type="STRING" id="765912.Thimo_1749"/>
<dbReference type="KEGG" id="tmb:Thimo_1749"/>
<dbReference type="EMBL" id="CP003051">
    <property type="protein sequence ID" value="AGA90523.1"/>
    <property type="molecule type" value="Genomic_DNA"/>
</dbReference>
<evidence type="ECO:0000313" key="2">
    <source>
        <dbReference type="Proteomes" id="UP000010816"/>
    </source>
</evidence>